<evidence type="ECO:0000313" key="1">
    <source>
        <dbReference type="EMBL" id="BAQ16614.1"/>
    </source>
</evidence>
<keyword evidence="2" id="KW-1185">Reference proteome</keyword>
<dbReference type="KEGG" id="mcg:GL4_1156"/>
<evidence type="ECO:0000313" key="2">
    <source>
        <dbReference type="Proteomes" id="UP000031643"/>
    </source>
</evidence>
<proteinExistence type="predicted"/>
<dbReference type="InterPro" id="IPR037049">
    <property type="entry name" value="DUF1214_C_sf"/>
</dbReference>
<dbReference type="EMBL" id="AP014648">
    <property type="protein sequence ID" value="BAQ16614.1"/>
    <property type="molecule type" value="Genomic_DNA"/>
</dbReference>
<protein>
    <submittedName>
        <fullName evidence="1">Putative exported protein</fullName>
    </submittedName>
</protein>
<dbReference type="Proteomes" id="UP000031643">
    <property type="component" value="Chromosome"/>
</dbReference>
<organism evidence="1 2">
    <name type="scientific">Methyloceanibacter caenitepidi</name>
    <dbReference type="NCBI Taxonomy" id="1384459"/>
    <lineage>
        <taxon>Bacteria</taxon>
        <taxon>Pseudomonadati</taxon>
        <taxon>Pseudomonadota</taxon>
        <taxon>Alphaproteobacteria</taxon>
        <taxon>Hyphomicrobiales</taxon>
        <taxon>Hyphomicrobiaceae</taxon>
        <taxon>Methyloceanibacter</taxon>
    </lineage>
</organism>
<name>A0A0A8K3N5_9HYPH</name>
<dbReference type="AlphaFoldDB" id="A0A0A8K3N5"/>
<sequence length="41" mass="4840">MEATWIETMPGKAWLAYFRLYGPTEGFYDKSWSLPDIEPIE</sequence>
<dbReference type="STRING" id="1384459.GL4_1156"/>
<reference evidence="1 2" key="1">
    <citation type="submission" date="2014-09" db="EMBL/GenBank/DDBJ databases">
        <title>Genome sequencing of Methyloceanibacter caenitepidi Gela4.</title>
        <authorList>
            <person name="Takeuchi M."/>
            <person name="Susumu S."/>
            <person name="Kamagata Y."/>
            <person name="Oshima K."/>
            <person name="Hattori M."/>
            <person name="Iwasaki W."/>
        </authorList>
    </citation>
    <scope>NUCLEOTIDE SEQUENCE [LARGE SCALE GENOMIC DNA]</scope>
    <source>
        <strain evidence="1 2">Gela4</strain>
    </source>
</reference>
<accession>A0A0A8K3N5</accession>
<dbReference type="Gene3D" id="2.60.120.600">
    <property type="entry name" value="Domain of unknown function DUF1214, C-terminal domain"/>
    <property type="match status" value="1"/>
</dbReference>
<dbReference type="HOGENOM" id="CLU_3272609_0_0_5"/>
<gene>
    <name evidence="1" type="ORF">GL4_1156</name>
</gene>
<dbReference type="SUPFAM" id="SSF160935">
    <property type="entry name" value="VPA0735-like"/>
    <property type="match status" value="1"/>
</dbReference>